<dbReference type="AlphaFoldDB" id="A0A2S1R3P1"/>
<dbReference type="OrthoDB" id="9885012at2"/>
<evidence type="ECO:0000313" key="3">
    <source>
        <dbReference type="Proteomes" id="UP000244928"/>
    </source>
</evidence>
<keyword evidence="1" id="KW-1133">Transmembrane helix</keyword>
<keyword evidence="1" id="KW-0472">Membrane</keyword>
<dbReference type="EMBL" id="CP015449">
    <property type="protein sequence ID" value="AWH90875.1"/>
    <property type="molecule type" value="Genomic_DNA"/>
</dbReference>
<organism evidence="2 3">
    <name type="scientific">Dietzia lutea</name>
    <dbReference type="NCBI Taxonomy" id="546160"/>
    <lineage>
        <taxon>Bacteria</taxon>
        <taxon>Bacillati</taxon>
        <taxon>Actinomycetota</taxon>
        <taxon>Actinomycetes</taxon>
        <taxon>Mycobacteriales</taxon>
        <taxon>Dietziaceae</taxon>
        <taxon>Dietzia</taxon>
    </lineage>
</organism>
<gene>
    <name evidence="2" type="ORF">A6035_00275</name>
</gene>
<dbReference type="KEGG" id="dlu:A6035_00275"/>
<proteinExistence type="predicted"/>
<keyword evidence="3" id="KW-1185">Reference proteome</keyword>
<protein>
    <recommendedName>
        <fullName evidence="4">DUF1616 domain-containing protein</fullName>
    </recommendedName>
</protein>
<sequence length="117" mass="11873">MSTTRTLVALAGAAVATALVVLPIIAEPARLIYVLAFCLLVPGGGWALRWGSGDAGDRLALAVLISLSATIIVATAMVATETWSVAGGVGVLAVIGALGFIPIGRDPRLPRLRVSGR</sequence>
<evidence type="ECO:0008006" key="4">
    <source>
        <dbReference type="Google" id="ProtNLM"/>
    </source>
</evidence>
<feature type="transmembrane region" description="Helical" evidence="1">
    <location>
        <begin position="31"/>
        <end position="48"/>
    </location>
</feature>
<name>A0A2S1R3P1_9ACTN</name>
<evidence type="ECO:0000313" key="2">
    <source>
        <dbReference type="EMBL" id="AWH90875.1"/>
    </source>
</evidence>
<reference evidence="2 3" key="1">
    <citation type="submission" date="2016-04" db="EMBL/GenBank/DDBJ databases">
        <title>Complete genome sequence of Dietzia lutea YIM 80766T, a strain isolated from desert soil in Egypt.</title>
        <authorList>
            <person name="Zhao J."/>
            <person name="Hu B."/>
            <person name="Geng S."/>
            <person name="Nie Y."/>
            <person name="Tang Y."/>
        </authorList>
    </citation>
    <scope>NUCLEOTIDE SEQUENCE [LARGE SCALE GENOMIC DNA]</scope>
    <source>
        <strain evidence="2 3">YIM 80766</strain>
    </source>
</reference>
<feature type="transmembrane region" description="Helical" evidence="1">
    <location>
        <begin position="60"/>
        <end position="79"/>
    </location>
</feature>
<dbReference type="Proteomes" id="UP000244928">
    <property type="component" value="Chromosome"/>
</dbReference>
<dbReference type="RefSeq" id="WP_108846136.1">
    <property type="nucleotide sequence ID" value="NZ_CP015449.1"/>
</dbReference>
<keyword evidence="1" id="KW-0812">Transmembrane</keyword>
<feature type="transmembrane region" description="Helical" evidence="1">
    <location>
        <begin position="85"/>
        <end position="103"/>
    </location>
</feature>
<evidence type="ECO:0000256" key="1">
    <source>
        <dbReference type="SAM" id="Phobius"/>
    </source>
</evidence>
<feature type="transmembrane region" description="Helical" evidence="1">
    <location>
        <begin position="7"/>
        <end position="25"/>
    </location>
</feature>
<accession>A0A2S1R3P1</accession>